<keyword evidence="3" id="KW-0238">DNA-binding</keyword>
<feature type="region of interest" description="Disordered" evidence="7">
    <location>
        <begin position="117"/>
        <end position="137"/>
    </location>
</feature>
<dbReference type="InterPro" id="IPR046347">
    <property type="entry name" value="bZIP_sf"/>
</dbReference>
<protein>
    <recommendedName>
        <fullName evidence="8">BZIP domain-containing protein</fullName>
    </recommendedName>
</protein>
<proteinExistence type="predicted"/>
<dbReference type="InterPro" id="IPR044759">
    <property type="entry name" value="bZIP_RF2"/>
</dbReference>
<reference evidence="9" key="1">
    <citation type="submission" date="2023-10" db="EMBL/GenBank/DDBJ databases">
        <authorList>
            <person name="Domelevo Entfellner J.-B."/>
        </authorList>
    </citation>
    <scope>NUCLEOTIDE SEQUENCE</scope>
</reference>
<dbReference type="Pfam" id="PF07716">
    <property type="entry name" value="bZIP_2"/>
    <property type="match status" value="1"/>
</dbReference>
<dbReference type="EMBL" id="OY731407">
    <property type="protein sequence ID" value="CAJ1976959.1"/>
    <property type="molecule type" value="Genomic_DNA"/>
</dbReference>
<dbReference type="Gramene" id="rna-AYBTSS11_LOCUS29102">
    <property type="protein sequence ID" value="CAJ1976959.1"/>
    <property type="gene ID" value="gene-AYBTSS11_LOCUS29102"/>
</dbReference>
<comment type="subcellular location">
    <subcellularLocation>
        <location evidence="1">Nucleus</location>
    </subcellularLocation>
</comment>
<evidence type="ECO:0000256" key="1">
    <source>
        <dbReference type="ARBA" id="ARBA00004123"/>
    </source>
</evidence>
<feature type="domain" description="BZIP" evidence="8">
    <location>
        <begin position="173"/>
        <end position="236"/>
    </location>
</feature>
<dbReference type="GO" id="GO:0005634">
    <property type="term" value="C:nucleus"/>
    <property type="evidence" value="ECO:0007669"/>
    <property type="project" value="UniProtKB-SubCell"/>
</dbReference>
<dbReference type="PANTHER" id="PTHR13690">
    <property type="entry name" value="TRANSCRIPTION FACTOR POSF21-RELATED"/>
    <property type="match status" value="1"/>
</dbReference>
<name>A0AA86W222_9FABA</name>
<evidence type="ECO:0000256" key="7">
    <source>
        <dbReference type="SAM" id="MobiDB-lite"/>
    </source>
</evidence>
<dbReference type="GO" id="GO:0003700">
    <property type="term" value="F:DNA-binding transcription factor activity"/>
    <property type="evidence" value="ECO:0007669"/>
    <property type="project" value="InterPro"/>
</dbReference>
<sequence length="337" mass="37231">MEHNVIGAPSHAALYDLILAAEQPCSPFHPKKTLPDLSYLLPDTLEDLLNFDINHIYFELVNSLSTPPPTAPVVSTNCETSEESNAQASRPAPVGPTAGVDRGKSVVSGDLCMAGGGADGGENGCGEKKEKQRQRQSVSVDASLTALMEAGPAITIGKRPMDSEQLAELARVDPKKAKRILANRESAAKSKEKKRLYVTELQKNVQLLESQVNDLINNINMLEKENTERADRVKELRIKLDAMREEDRTKDALSASLKEEVQQLEKEIENLDVLLSYRFPGDFFSPFSSKLPLNQFHTPSQQHLDPQQTQLSMPSPIPPCGQSFAGQYDPDFLNFYQ</sequence>
<keyword evidence="5" id="KW-0539">Nucleus</keyword>
<evidence type="ECO:0000256" key="3">
    <source>
        <dbReference type="ARBA" id="ARBA00023125"/>
    </source>
</evidence>
<dbReference type="CDD" id="cd14703">
    <property type="entry name" value="bZIP_plant_RF2"/>
    <property type="match status" value="1"/>
</dbReference>
<keyword evidence="2" id="KW-0805">Transcription regulation</keyword>
<organism evidence="9 10">
    <name type="scientific">Sphenostylis stenocarpa</name>
    <dbReference type="NCBI Taxonomy" id="92480"/>
    <lineage>
        <taxon>Eukaryota</taxon>
        <taxon>Viridiplantae</taxon>
        <taxon>Streptophyta</taxon>
        <taxon>Embryophyta</taxon>
        <taxon>Tracheophyta</taxon>
        <taxon>Spermatophyta</taxon>
        <taxon>Magnoliopsida</taxon>
        <taxon>eudicotyledons</taxon>
        <taxon>Gunneridae</taxon>
        <taxon>Pentapetalae</taxon>
        <taxon>rosids</taxon>
        <taxon>fabids</taxon>
        <taxon>Fabales</taxon>
        <taxon>Fabaceae</taxon>
        <taxon>Papilionoideae</taxon>
        <taxon>50 kb inversion clade</taxon>
        <taxon>NPAAA clade</taxon>
        <taxon>indigoferoid/millettioid clade</taxon>
        <taxon>Phaseoleae</taxon>
        <taxon>Sphenostylis</taxon>
    </lineage>
</organism>
<evidence type="ECO:0000256" key="6">
    <source>
        <dbReference type="SAM" id="Coils"/>
    </source>
</evidence>
<keyword evidence="10" id="KW-1185">Reference proteome</keyword>
<evidence type="ECO:0000256" key="4">
    <source>
        <dbReference type="ARBA" id="ARBA00023163"/>
    </source>
</evidence>
<dbReference type="Gene3D" id="1.20.5.170">
    <property type="match status" value="1"/>
</dbReference>
<evidence type="ECO:0000313" key="10">
    <source>
        <dbReference type="Proteomes" id="UP001189624"/>
    </source>
</evidence>
<feature type="compositionally biased region" description="Polar residues" evidence="7">
    <location>
        <begin position="77"/>
        <end position="88"/>
    </location>
</feature>
<feature type="region of interest" description="Disordered" evidence="7">
    <location>
        <begin position="72"/>
        <end position="101"/>
    </location>
</feature>
<keyword evidence="4" id="KW-0804">Transcription</keyword>
<feature type="region of interest" description="Disordered" evidence="7">
    <location>
        <begin position="295"/>
        <end position="325"/>
    </location>
</feature>
<evidence type="ECO:0000313" key="9">
    <source>
        <dbReference type="EMBL" id="CAJ1976959.1"/>
    </source>
</evidence>
<evidence type="ECO:0000259" key="8">
    <source>
        <dbReference type="PROSITE" id="PS50217"/>
    </source>
</evidence>
<keyword evidence="6" id="KW-0175">Coiled coil</keyword>
<dbReference type="AlphaFoldDB" id="A0AA86W222"/>
<dbReference type="Proteomes" id="UP001189624">
    <property type="component" value="Chromosome 10"/>
</dbReference>
<dbReference type="PROSITE" id="PS50217">
    <property type="entry name" value="BZIP"/>
    <property type="match status" value="1"/>
</dbReference>
<dbReference type="InterPro" id="IPR004827">
    <property type="entry name" value="bZIP"/>
</dbReference>
<dbReference type="SUPFAM" id="SSF57959">
    <property type="entry name" value="Leucine zipper domain"/>
    <property type="match status" value="1"/>
</dbReference>
<gene>
    <name evidence="9" type="ORF">AYBTSS11_LOCUS29102</name>
</gene>
<accession>A0AA86W222</accession>
<feature type="compositionally biased region" description="Polar residues" evidence="7">
    <location>
        <begin position="295"/>
        <end position="313"/>
    </location>
</feature>
<evidence type="ECO:0000256" key="5">
    <source>
        <dbReference type="ARBA" id="ARBA00023242"/>
    </source>
</evidence>
<evidence type="ECO:0000256" key="2">
    <source>
        <dbReference type="ARBA" id="ARBA00023015"/>
    </source>
</evidence>
<dbReference type="GO" id="GO:0003677">
    <property type="term" value="F:DNA binding"/>
    <property type="evidence" value="ECO:0007669"/>
    <property type="project" value="UniProtKB-KW"/>
</dbReference>
<dbReference type="PANTHER" id="PTHR13690:SF86">
    <property type="entry name" value="TRANSCRIPTION FACTOR VIP1"/>
    <property type="match status" value="1"/>
</dbReference>
<feature type="coiled-coil region" evidence="6">
    <location>
        <begin position="198"/>
        <end position="274"/>
    </location>
</feature>
<dbReference type="SMART" id="SM00338">
    <property type="entry name" value="BRLZ"/>
    <property type="match status" value="1"/>
</dbReference>